<organism evidence="10 11">
    <name type="scientific">Candidatus Yanofskybacteria bacterium RIFCSPHIGHO2_02_FULL_41_11</name>
    <dbReference type="NCBI Taxonomy" id="1802675"/>
    <lineage>
        <taxon>Bacteria</taxon>
        <taxon>Candidatus Yanofskyibacteriota</taxon>
    </lineage>
</organism>
<keyword evidence="5 8" id="KW-0812">Transmembrane</keyword>
<keyword evidence="6 8" id="KW-1133">Transmembrane helix</keyword>
<gene>
    <name evidence="10" type="ORF">A3J46_02450</name>
</gene>
<evidence type="ECO:0000256" key="4">
    <source>
        <dbReference type="ARBA" id="ARBA00022679"/>
    </source>
</evidence>
<evidence type="ECO:0000256" key="5">
    <source>
        <dbReference type="ARBA" id="ARBA00022692"/>
    </source>
</evidence>
<reference evidence="10 11" key="1">
    <citation type="journal article" date="2016" name="Nat. Commun.">
        <title>Thousands of microbial genomes shed light on interconnected biogeochemical processes in an aquifer system.</title>
        <authorList>
            <person name="Anantharaman K."/>
            <person name="Brown C.T."/>
            <person name="Hug L.A."/>
            <person name="Sharon I."/>
            <person name="Castelle C.J."/>
            <person name="Probst A.J."/>
            <person name="Thomas B.C."/>
            <person name="Singh A."/>
            <person name="Wilkins M.J."/>
            <person name="Karaoz U."/>
            <person name="Brodie E.L."/>
            <person name="Williams K.H."/>
            <person name="Hubbard S.S."/>
            <person name="Banfield J.F."/>
        </authorList>
    </citation>
    <scope>NUCLEOTIDE SEQUENCE [LARGE SCALE GENOMIC DNA]</scope>
</reference>
<dbReference type="GO" id="GO:0009103">
    <property type="term" value="P:lipopolysaccharide biosynthetic process"/>
    <property type="evidence" value="ECO:0007669"/>
    <property type="project" value="UniProtKB-ARBA"/>
</dbReference>
<evidence type="ECO:0000313" key="10">
    <source>
        <dbReference type="EMBL" id="OGN08898.1"/>
    </source>
</evidence>
<feature type="transmembrane region" description="Helical" evidence="8">
    <location>
        <begin position="245"/>
        <end position="263"/>
    </location>
</feature>
<dbReference type="Pfam" id="PF13231">
    <property type="entry name" value="PMT_2"/>
    <property type="match status" value="1"/>
</dbReference>
<dbReference type="EMBL" id="MGJP01000050">
    <property type="protein sequence ID" value="OGN08898.1"/>
    <property type="molecule type" value="Genomic_DNA"/>
</dbReference>
<sequence length="364" mass="41388">MWKTKTRNSDTIIRMRRNNYWVLILITVVAIIARVYGSDLEPLSPEQKASVLLSISAGVLSVVGLYFLVKELFDEKLAIISSFLLAVSFWHILISKLGAKDIFTSFALIFAFYFIWHGIRRGHIFDFFLAGLAGGAGFYTGKGYFAVLIVALLVFWNYRDYVKKDFPLSKYEQTKTQILGGFSLLVVTVVATAIPVGFYIWQNPEFILSADNSIFSSESPLVQLSKNFAWITDKILLVNFGNTNLISWPLSIFFAIGFIKEFIHWLKRKHGHFSVVHTLLFSWLFVMLIPSLFSADTPSSLNLGIILPPILIISAKGLWWTINGLNRWDHLTYPRHHKHWWGLDAGPFLALIALMVSIALLEFS</sequence>
<feature type="domain" description="Glycosyltransferase RgtA/B/C/D-like" evidence="9">
    <location>
        <begin position="49"/>
        <end position="155"/>
    </location>
</feature>
<evidence type="ECO:0000256" key="1">
    <source>
        <dbReference type="ARBA" id="ARBA00004651"/>
    </source>
</evidence>
<dbReference type="InterPro" id="IPR038731">
    <property type="entry name" value="RgtA/B/C-like"/>
</dbReference>
<evidence type="ECO:0000256" key="3">
    <source>
        <dbReference type="ARBA" id="ARBA00022676"/>
    </source>
</evidence>
<feature type="transmembrane region" description="Helical" evidence="8">
    <location>
        <begin position="301"/>
        <end position="319"/>
    </location>
</feature>
<proteinExistence type="predicted"/>
<dbReference type="PANTHER" id="PTHR33908:SF3">
    <property type="entry name" value="UNDECAPRENYL PHOSPHATE-ALPHA-4-AMINO-4-DEOXY-L-ARABINOSE ARABINOSYL TRANSFERASE"/>
    <property type="match status" value="1"/>
</dbReference>
<evidence type="ECO:0000259" key="9">
    <source>
        <dbReference type="Pfam" id="PF13231"/>
    </source>
</evidence>
<feature type="transmembrane region" description="Helical" evidence="8">
    <location>
        <begin position="139"/>
        <end position="158"/>
    </location>
</feature>
<evidence type="ECO:0000256" key="8">
    <source>
        <dbReference type="SAM" id="Phobius"/>
    </source>
</evidence>
<feature type="transmembrane region" description="Helical" evidence="8">
    <location>
        <begin position="275"/>
        <end position="295"/>
    </location>
</feature>
<dbReference type="GO" id="GO:0005886">
    <property type="term" value="C:plasma membrane"/>
    <property type="evidence" value="ECO:0007669"/>
    <property type="project" value="UniProtKB-SubCell"/>
</dbReference>
<evidence type="ECO:0000256" key="7">
    <source>
        <dbReference type="ARBA" id="ARBA00023136"/>
    </source>
</evidence>
<comment type="caution">
    <text evidence="10">The sequence shown here is derived from an EMBL/GenBank/DDBJ whole genome shotgun (WGS) entry which is preliminary data.</text>
</comment>
<dbReference type="GO" id="GO:0010041">
    <property type="term" value="P:response to iron(III) ion"/>
    <property type="evidence" value="ECO:0007669"/>
    <property type="project" value="TreeGrafter"/>
</dbReference>
<evidence type="ECO:0000256" key="6">
    <source>
        <dbReference type="ARBA" id="ARBA00022989"/>
    </source>
</evidence>
<feature type="transmembrane region" description="Helical" evidence="8">
    <location>
        <begin position="101"/>
        <end position="119"/>
    </location>
</feature>
<dbReference type="GO" id="GO:0016763">
    <property type="term" value="F:pentosyltransferase activity"/>
    <property type="evidence" value="ECO:0007669"/>
    <property type="project" value="TreeGrafter"/>
</dbReference>
<keyword evidence="7 8" id="KW-0472">Membrane</keyword>
<feature type="transmembrane region" description="Helical" evidence="8">
    <location>
        <begin position="340"/>
        <end position="361"/>
    </location>
</feature>
<feature type="transmembrane region" description="Helical" evidence="8">
    <location>
        <begin position="178"/>
        <end position="201"/>
    </location>
</feature>
<keyword evidence="4" id="KW-0808">Transferase</keyword>
<dbReference type="Proteomes" id="UP000177167">
    <property type="component" value="Unassembled WGS sequence"/>
</dbReference>
<keyword evidence="2" id="KW-1003">Cell membrane</keyword>
<dbReference type="AlphaFoldDB" id="A0A1F8F8G4"/>
<feature type="transmembrane region" description="Helical" evidence="8">
    <location>
        <begin position="20"/>
        <end position="37"/>
    </location>
</feature>
<dbReference type="PANTHER" id="PTHR33908">
    <property type="entry name" value="MANNOSYLTRANSFERASE YKCB-RELATED"/>
    <property type="match status" value="1"/>
</dbReference>
<protein>
    <recommendedName>
        <fullName evidence="9">Glycosyltransferase RgtA/B/C/D-like domain-containing protein</fullName>
    </recommendedName>
</protein>
<evidence type="ECO:0000256" key="2">
    <source>
        <dbReference type="ARBA" id="ARBA00022475"/>
    </source>
</evidence>
<feature type="transmembrane region" description="Helical" evidence="8">
    <location>
        <begin position="49"/>
        <end position="69"/>
    </location>
</feature>
<name>A0A1F8F8G4_9BACT</name>
<dbReference type="InterPro" id="IPR050297">
    <property type="entry name" value="LipidA_mod_glycosyltrf_83"/>
</dbReference>
<keyword evidence="3" id="KW-0328">Glycosyltransferase</keyword>
<accession>A0A1F8F8G4</accession>
<evidence type="ECO:0000313" key="11">
    <source>
        <dbReference type="Proteomes" id="UP000177167"/>
    </source>
</evidence>
<comment type="subcellular location">
    <subcellularLocation>
        <location evidence="1">Cell membrane</location>
        <topology evidence="1">Multi-pass membrane protein</topology>
    </subcellularLocation>
</comment>